<dbReference type="KEGG" id="lgn:ABM34_03595"/>
<gene>
    <name evidence="3" type="ORF">ABM34_03595</name>
</gene>
<proteinExistence type="predicted"/>
<reference evidence="4" key="1">
    <citation type="submission" date="2015-07" db="EMBL/GenBank/DDBJ databases">
        <title>Lactobacillus ginsenosidimutans/EMML 3141/ whole genome sequencing.</title>
        <authorList>
            <person name="Kim M.K."/>
            <person name="Im W.-T."/>
            <person name="Srinivasan S."/>
            <person name="Lee J.-J."/>
        </authorList>
    </citation>
    <scope>NUCLEOTIDE SEQUENCE [LARGE SCALE GENOMIC DNA]</scope>
    <source>
        <strain evidence="4">EMML 3041</strain>
    </source>
</reference>
<dbReference type="SUPFAM" id="SSF52821">
    <property type="entry name" value="Rhodanese/Cell cycle control phosphatase"/>
    <property type="match status" value="1"/>
</dbReference>
<keyword evidence="3" id="KW-0808">Transferase</keyword>
<feature type="domain" description="Rhodanese" evidence="2">
    <location>
        <begin position="45"/>
        <end position="133"/>
    </location>
</feature>
<name>A0A0H4QI68_9LACO</name>
<keyword evidence="1" id="KW-1133">Transmembrane helix</keyword>
<protein>
    <submittedName>
        <fullName evidence="3">Sulfurtransferase</fullName>
    </submittedName>
</protein>
<dbReference type="CDD" id="cd00158">
    <property type="entry name" value="RHOD"/>
    <property type="match status" value="1"/>
</dbReference>
<dbReference type="RefSeq" id="WP_048703467.1">
    <property type="nucleotide sequence ID" value="NZ_CP012034.1"/>
</dbReference>
<dbReference type="PROSITE" id="PS50206">
    <property type="entry name" value="RHODANESE_3"/>
    <property type="match status" value="1"/>
</dbReference>
<evidence type="ECO:0000313" key="4">
    <source>
        <dbReference type="Proteomes" id="UP000036106"/>
    </source>
</evidence>
<keyword evidence="1" id="KW-0472">Membrane</keyword>
<dbReference type="InterPro" id="IPR050229">
    <property type="entry name" value="GlpE_sulfurtransferase"/>
</dbReference>
<keyword evidence="4" id="KW-1185">Reference proteome</keyword>
<dbReference type="PANTHER" id="PTHR43031:SF18">
    <property type="entry name" value="RHODANESE-RELATED SULFURTRANSFERASES"/>
    <property type="match status" value="1"/>
</dbReference>
<evidence type="ECO:0000256" key="1">
    <source>
        <dbReference type="SAM" id="Phobius"/>
    </source>
</evidence>
<dbReference type="Gene3D" id="3.40.250.10">
    <property type="entry name" value="Rhodanese-like domain"/>
    <property type="match status" value="1"/>
</dbReference>
<organism evidence="3 4">
    <name type="scientific">Companilactobacillus ginsenosidimutans</name>
    <dbReference type="NCBI Taxonomy" id="1007676"/>
    <lineage>
        <taxon>Bacteria</taxon>
        <taxon>Bacillati</taxon>
        <taxon>Bacillota</taxon>
        <taxon>Bacilli</taxon>
        <taxon>Lactobacillales</taxon>
        <taxon>Lactobacillaceae</taxon>
        <taxon>Companilactobacillus</taxon>
    </lineage>
</organism>
<dbReference type="AlphaFoldDB" id="A0A0H4QI68"/>
<evidence type="ECO:0000313" key="3">
    <source>
        <dbReference type="EMBL" id="AKP66736.1"/>
    </source>
</evidence>
<dbReference type="PATRIC" id="fig|1007676.4.peg.740"/>
<dbReference type="GO" id="GO:0016740">
    <property type="term" value="F:transferase activity"/>
    <property type="evidence" value="ECO:0007669"/>
    <property type="project" value="UniProtKB-KW"/>
</dbReference>
<keyword evidence="1" id="KW-0812">Transmembrane</keyword>
<accession>A0A0H4QI68</accession>
<sequence length="134" mass="15868">MQVVNIILYVIVIAVLLYWGGSWLYYRYQGKKLGGEISQKEFESSMRKAQIVDLREKSNFDSKHILGARNLPYSQLKYVEGDLRPDLPVYLYDERKNTCIRAALKFKKWGFTDVKWMEDRFTDWTGKTKKTTKI</sequence>
<evidence type="ECO:0000259" key="2">
    <source>
        <dbReference type="PROSITE" id="PS50206"/>
    </source>
</evidence>
<dbReference type="PANTHER" id="PTHR43031">
    <property type="entry name" value="FAD-DEPENDENT OXIDOREDUCTASE"/>
    <property type="match status" value="1"/>
</dbReference>
<feature type="transmembrane region" description="Helical" evidence="1">
    <location>
        <begin position="6"/>
        <end position="26"/>
    </location>
</feature>
<dbReference type="Proteomes" id="UP000036106">
    <property type="component" value="Chromosome"/>
</dbReference>
<dbReference type="SMART" id="SM00450">
    <property type="entry name" value="RHOD"/>
    <property type="match status" value="1"/>
</dbReference>
<dbReference type="InterPro" id="IPR036873">
    <property type="entry name" value="Rhodanese-like_dom_sf"/>
</dbReference>
<dbReference type="Pfam" id="PF00581">
    <property type="entry name" value="Rhodanese"/>
    <property type="match status" value="1"/>
</dbReference>
<dbReference type="OrthoDB" id="9808735at2"/>
<dbReference type="EMBL" id="CP012034">
    <property type="protein sequence ID" value="AKP66736.1"/>
    <property type="molecule type" value="Genomic_DNA"/>
</dbReference>
<dbReference type="STRING" id="1007676.ABM34_03595"/>
<dbReference type="InterPro" id="IPR001763">
    <property type="entry name" value="Rhodanese-like_dom"/>
</dbReference>